<feature type="region of interest" description="Disordered" evidence="2">
    <location>
        <begin position="63"/>
        <end position="82"/>
    </location>
</feature>
<dbReference type="InterPro" id="IPR001878">
    <property type="entry name" value="Znf_CCHC"/>
</dbReference>
<protein>
    <recommendedName>
        <fullName evidence="3">CCHC-type domain-containing protein</fullName>
    </recommendedName>
</protein>
<reference evidence="4 5" key="1">
    <citation type="journal article" date="2023" name="IMA Fungus">
        <title>Comparative genomic study of the Penicillium genus elucidates a diverse pangenome and 15 lateral gene transfer events.</title>
        <authorList>
            <person name="Petersen C."/>
            <person name="Sorensen T."/>
            <person name="Nielsen M.R."/>
            <person name="Sondergaard T.E."/>
            <person name="Sorensen J.L."/>
            <person name="Fitzpatrick D.A."/>
            <person name="Frisvad J.C."/>
            <person name="Nielsen K.L."/>
        </authorList>
    </citation>
    <scope>NUCLEOTIDE SEQUENCE [LARGE SCALE GENOMIC DNA]</scope>
    <source>
        <strain evidence="4 5">IBT 3361</strain>
    </source>
</reference>
<dbReference type="EMBL" id="JAPVEB010000002">
    <property type="protein sequence ID" value="KAJ5274571.1"/>
    <property type="molecule type" value="Genomic_DNA"/>
</dbReference>
<proteinExistence type="predicted"/>
<dbReference type="Proteomes" id="UP001220256">
    <property type="component" value="Unassembled WGS sequence"/>
</dbReference>
<evidence type="ECO:0000259" key="3">
    <source>
        <dbReference type="PROSITE" id="PS50158"/>
    </source>
</evidence>
<dbReference type="InterPro" id="IPR036875">
    <property type="entry name" value="Znf_CCHC_sf"/>
</dbReference>
<name>A0ABQ8WPB4_PENCH</name>
<dbReference type="SUPFAM" id="SSF57756">
    <property type="entry name" value="Retrovirus zinc finger-like domains"/>
    <property type="match status" value="1"/>
</dbReference>
<gene>
    <name evidence="4" type="ORF">N7505_003116</name>
</gene>
<dbReference type="SMART" id="SM00343">
    <property type="entry name" value="ZnF_C2HC"/>
    <property type="match status" value="1"/>
</dbReference>
<evidence type="ECO:0000256" key="1">
    <source>
        <dbReference type="PROSITE-ProRule" id="PRU00047"/>
    </source>
</evidence>
<sequence length="82" mass="8548">MGLVQLCRADGTGGCGGGVKKETRSCYFCKQRGHLRAKCPAALAIMGLVQLCRADGTLSESFELPRPAPTTRPQLANLAGAA</sequence>
<dbReference type="PROSITE" id="PS50158">
    <property type="entry name" value="ZF_CCHC"/>
    <property type="match status" value="1"/>
</dbReference>
<evidence type="ECO:0000256" key="2">
    <source>
        <dbReference type="SAM" id="MobiDB-lite"/>
    </source>
</evidence>
<evidence type="ECO:0000313" key="5">
    <source>
        <dbReference type="Proteomes" id="UP001220256"/>
    </source>
</evidence>
<accession>A0ABQ8WPB4</accession>
<evidence type="ECO:0000313" key="4">
    <source>
        <dbReference type="EMBL" id="KAJ5274571.1"/>
    </source>
</evidence>
<keyword evidence="1" id="KW-0479">Metal-binding</keyword>
<feature type="domain" description="CCHC-type" evidence="3">
    <location>
        <begin position="26"/>
        <end position="40"/>
    </location>
</feature>
<keyword evidence="1" id="KW-0863">Zinc-finger</keyword>
<keyword evidence="1" id="KW-0862">Zinc</keyword>
<comment type="caution">
    <text evidence="4">The sequence shown here is derived from an EMBL/GenBank/DDBJ whole genome shotgun (WGS) entry which is preliminary data.</text>
</comment>
<keyword evidence="5" id="KW-1185">Reference proteome</keyword>
<organism evidence="4 5">
    <name type="scientific">Penicillium chrysogenum</name>
    <name type="common">Penicillium notatum</name>
    <dbReference type="NCBI Taxonomy" id="5076"/>
    <lineage>
        <taxon>Eukaryota</taxon>
        <taxon>Fungi</taxon>
        <taxon>Dikarya</taxon>
        <taxon>Ascomycota</taxon>
        <taxon>Pezizomycotina</taxon>
        <taxon>Eurotiomycetes</taxon>
        <taxon>Eurotiomycetidae</taxon>
        <taxon>Eurotiales</taxon>
        <taxon>Aspergillaceae</taxon>
        <taxon>Penicillium</taxon>
        <taxon>Penicillium chrysogenum species complex</taxon>
    </lineage>
</organism>